<accession>A0A1R3XG52</accession>
<dbReference type="GO" id="GO:0005829">
    <property type="term" value="C:cytosol"/>
    <property type="evidence" value="ECO:0007669"/>
    <property type="project" value="TreeGrafter"/>
</dbReference>
<dbReference type="Proteomes" id="UP000186997">
    <property type="component" value="Unassembled WGS sequence"/>
</dbReference>
<dbReference type="GO" id="GO:0015031">
    <property type="term" value="P:protein transport"/>
    <property type="evidence" value="ECO:0007669"/>
    <property type="project" value="UniProtKB-KW"/>
</dbReference>
<dbReference type="AlphaFoldDB" id="A0A1R3XG52"/>
<evidence type="ECO:0000256" key="1">
    <source>
        <dbReference type="ARBA" id="ARBA00022448"/>
    </source>
</evidence>
<organism evidence="3 4">
    <name type="scientific">Yoonia rosea</name>
    <dbReference type="NCBI Taxonomy" id="287098"/>
    <lineage>
        <taxon>Bacteria</taxon>
        <taxon>Pseudomonadati</taxon>
        <taxon>Pseudomonadota</taxon>
        <taxon>Alphaproteobacteria</taxon>
        <taxon>Rhodobacterales</taxon>
        <taxon>Paracoccaceae</taxon>
        <taxon>Yoonia</taxon>
    </lineage>
</organism>
<evidence type="ECO:0000256" key="2">
    <source>
        <dbReference type="ARBA" id="ARBA00022927"/>
    </source>
</evidence>
<keyword evidence="4" id="KW-1185">Reference proteome</keyword>
<gene>
    <name evidence="3" type="ORF">SAMN05421665_2871</name>
</gene>
<proteinExistence type="predicted"/>
<dbReference type="OrthoDB" id="7870971at2"/>
<name>A0A1R3XG52_9RHOB</name>
<evidence type="ECO:0000313" key="4">
    <source>
        <dbReference type="Proteomes" id="UP000186997"/>
    </source>
</evidence>
<keyword evidence="1" id="KW-0813">Transport</keyword>
<evidence type="ECO:0008006" key="5">
    <source>
        <dbReference type="Google" id="ProtNLM"/>
    </source>
</evidence>
<dbReference type="InterPro" id="IPR051472">
    <property type="entry name" value="T3SS_Stator/FliH"/>
</dbReference>
<keyword evidence="2" id="KW-0653">Protein transport</keyword>
<protein>
    <recommendedName>
        <fullName evidence="5">Flagellar assembly protein FliH</fullName>
    </recommendedName>
</protein>
<dbReference type="PANTHER" id="PTHR34982">
    <property type="entry name" value="YOP PROTEINS TRANSLOCATION PROTEIN L"/>
    <property type="match status" value="1"/>
</dbReference>
<dbReference type="RefSeq" id="WP_076660576.1">
    <property type="nucleotide sequence ID" value="NZ_FTPR01000002.1"/>
</dbReference>
<sequence>MQKVQLESFDDDTVQEAHTPEGYEQGFAEGYAEGLAAAKSVHATLQQEFVQNIADLEFKYQEVRGELTRSLGPLFDILCNKLFPHLVEEGFASQIAHILLQTAAQNPALEFTLAIHPEQYDAVTSALEASSINVALTSDPELTKNEAWVRCGQDAQHVDLDHMLNDIRLILSAVDFIEMRTTPHG</sequence>
<reference evidence="4" key="1">
    <citation type="submission" date="2017-01" db="EMBL/GenBank/DDBJ databases">
        <authorList>
            <person name="Varghese N."/>
            <person name="Submissions S."/>
        </authorList>
    </citation>
    <scope>NUCLEOTIDE SEQUENCE [LARGE SCALE GENOMIC DNA]</scope>
    <source>
        <strain evidence="4">DSM 29591</strain>
    </source>
</reference>
<dbReference type="PANTHER" id="PTHR34982:SF1">
    <property type="entry name" value="FLAGELLAR ASSEMBLY PROTEIN FLIH"/>
    <property type="match status" value="1"/>
</dbReference>
<dbReference type="STRING" id="287098.SAMN05421665_2871"/>
<dbReference type="EMBL" id="FTPR01000002">
    <property type="protein sequence ID" value="SIT89093.1"/>
    <property type="molecule type" value="Genomic_DNA"/>
</dbReference>
<evidence type="ECO:0000313" key="3">
    <source>
        <dbReference type="EMBL" id="SIT89093.1"/>
    </source>
</evidence>